<dbReference type="EMBL" id="BAABFT010000001">
    <property type="protein sequence ID" value="GAA4307443.1"/>
    <property type="molecule type" value="Genomic_DNA"/>
</dbReference>
<gene>
    <name evidence="1" type="ORF">GCM10023149_01000</name>
</gene>
<dbReference type="SUPFAM" id="SSF50998">
    <property type="entry name" value="Quinoprotein alcohol dehydrogenase-like"/>
    <property type="match status" value="1"/>
</dbReference>
<dbReference type="InterPro" id="IPR011047">
    <property type="entry name" value="Quinoprotein_ADH-like_sf"/>
</dbReference>
<reference evidence="2" key="1">
    <citation type="journal article" date="2019" name="Int. J. Syst. Evol. Microbiol.">
        <title>The Global Catalogue of Microorganisms (GCM) 10K type strain sequencing project: providing services to taxonomists for standard genome sequencing and annotation.</title>
        <authorList>
            <consortium name="The Broad Institute Genomics Platform"/>
            <consortium name="The Broad Institute Genome Sequencing Center for Infectious Disease"/>
            <person name="Wu L."/>
            <person name="Ma J."/>
        </authorList>
    </citation>
    <scope>NUCLEOTIDE SEQUENCE [LARGE SCALE GENOMIC DNA]</scope>
    <source>
        <strain evidence="2">JCM 17705</strain>
    </source>
</reference>
<evidence type="ECO:0000313" key="2">
    <source>
        <dbReference type="Proteomes" id="UP001500582"/>
    </source>
</evidence>
<evidence type="ECO:0000313" key="1">
    <source>
        <dbReference type="EMBL" id="GAA4307443.1"/>
    </source>
</evidence>
<organism evidence="1 2">
    <name type="scientific">Mucilaginibacter gynuensis</name>
    <dbReference type="NCBI Taxonomy" id="1302236"/>
    <lineage>
        <taxon>Bacteria</taxon>
        <taxon>Pseudomonadati</taxon>
        <taxon>Bacteroidota</taxon>
        <taxon>Sphingobacteriia</taxon>
        <taxon>Sphingobacteriales</taxon>
        <taxon>Sphingobacteriaceae</taxon>
        <taxon>Mucilaginibacter</taxon>
    </lineage>
</organism>
<dbReference type="Proteomes" id="UP001500582">
    <property type="component" value="Unassembled WGS sequence"/>
</dbReference>
<dbReference type="InterPro" id="IPR032595">
    <property type="entry name" value="DUF4905"/>
</dbReference>
<sequence length="250" mass="28166">MLKPQISEKLNGVIWRLEIDGITETIVLEIRNDSEKQVSFTSINLQSGKVNFKDLTTDERWLTGIETVHDGVLLLHNYQSESGPAHKALIAVNAETGETLWSNYVLAFNHLSTNGPVVYNTPILPKKLLLADIHTGSQVRAFNTVIDLSVETDILAPQLLPAEFINTDLLPVKPYGNIHYLEYNNFRIISLHTLSGDVLSQWLFIVDDTGIVYQDLLNAGIQKLQPEAFVLHKNWLICLKNKTELQVLEL</sequence>
<proteinExistence type="predicted"/>
<dbReference type="Pfam" id="PF16248">
    <property type="entry name" value="DUF4905"/>
    <property type="match status" value="1"/>
</dbReference>
<dbReference type="RefSeq" id="WP_345209009.1">
    <property type="nucleotide sequence ID" value="NZ_BAABFT010000001.1"/>
</dbReference>
<name>A0ABP8FMV3_9SPHI</name>
<comment type="caution">
    <text evidence="1">The sequence shown here is derived from an EMBL/GenBank/DDBJ whole genome shotgun (WGS) entry which is preliminary data.</text>
</comment>
<protein>
    <recommendedName>
        <fullName evidence="3">DUF4905 domain-containing protein</fullName>
    </recommendedName>
</protein>
<evidence type="ECO:0008006" key="3">
    <source>
        <dbReference type="Google" id="ProtNLM"/>
    </source>
</evidence>
<keyword evidence="2" id="KW-1185">Reference proteome</keyword>
<accession>A0ABP8FMV3</accession>